<evidence type="ECO:0000313" key="2">
    <source>
        <dbReference type="EMBL" id="SIT90587.1"/>
    </source>
</evidence>
<name>A0A1R3XH25_9RHOB</name>
<keyword evidence="1" id="KW-0472">Membrane</keyword>
<keyword evidence="1" id="KW-0812">Transmembrane</keyword>
<feature type="transmembrane region" description="Helical" evidence="1">
    <location>
        <begin position="36"/>
        <end position="58"/>
    </location>
</feature>
<accession>A0A1R3XH25</accession>
<dbReference type="RefSeq" id="WP_076660836.1">
    <property type="nucleotide sequence ID" value="NZ_FTPR01000003.1"/>
</dbReference>
<feature type="transmembrane region" description="Helical" evidence="1">
    <location>
        <begin position="99"/>
        <end position="124"/>
    </location>
</feature>
<evidence type="ECO:0000313" key="3">
    <source>
        <dbReference type="Proteomes" id="UP000186997"/>
    </source>
</evidence>
<feature type="transmembrane region" description="Helical" evidence="1">
    <location>
        <begin position="70"/>
        <end position="93"/>
    </location>
</feature>
<gene>
    <name evidence="2" type="ORF">SAMN05421665_3159</name>
</gene>
<keyword evidence="3" id="KW-1185">Reference proteome</keyword>
<evidence type="ECO:0000256" key="1">
    <source>
        <dbReference type="SAM" id="Phobius"/>
    </source>
</evidence>
<proteinExistence type="predicted"/>
<protein>
    <submittedName>
        <fullName evidence="2">Uncharacterized protein</fullName>
    </submittedName>
</protein>
<dbReference type="AlphaFoldDB" id="A0A1R3XH25"/>
<organism evidence="2 3">
    <name type="scientific">Yoonia rosea</name>
    <dbReference type="NCBI Taxonomy" id="287098"/>
    <lineage>
        <taxon>Bacteria</taxon>
        <taxon>Pseudomonadati</taxon>
        <taxon>Pseudomonadota</taxon>
        <taxon>Alphaproteobacteria</taxon>
        <taxon>Rhodobacterales</taxon>
        <taxon>Paracoccaceae</taxon>
        <taxon>Yoonia</taxon>
    </lineage>
</organism>
<sequence>MIYIAVAPVPLWLFLLLGLVVWQALAFLRRSNLPMAVPLFLLGLGQAGVAGAGLYFTAERSISTQACMTGIIGSQAAMIIGLAMLGTFFALLIGARERLLAILAANKGFFAAQMLLQVVVILILMRSALLCTV</sequence>
<keyword evidence="1" id="KW-1133">Transmembrane helix</keyword>
<reference evidence="3" key="1">
    <citation type="submission" date="2017-01" db="EMBL/GenBank/DDBJ databases">
        <authorList>
            <person name="Varghese N."/>
            <person name="Submissions S."/>
        </authorList>
    </citation>
    <scope>NUCLEOTIDE SEQUENCE [LARGE SCALE GENOMIC DNA]</scope>
    <source>
        <strain evidence="3">DSM 29591</strain>
    </source>
</reference>
<dbReference type="EMBL" id="FTPR01000003">
    <property type="protein sequence ID" value="SIT90587.1"/>
    <property type="molecule type" value="Genomic_DNA"/>
</dbReference>
<dbReference type="Proteomes" id="UP000186997">
    <property type="component" value="Unassembled WGS sequence"/>
</dbReference>
<dbReference type="OrthoDB" id="9870719at2"/>